<dbReference type="AlphaFoldDB" id="A0A2R5FZS4"/>
<dbReference type="PROSITE" id="PS51352">
    <property type="entry name" value="THIOREDOXIN_2"/>
    <property type="match status" value="1"/>
</dbReference>
<sequence length="243" mass="27648">MDVRSAIPKAGSLQELQELRRSEALLGIYFYEDSGACHKLAPTLEKLATDKQYKQVSFVRVDVVTCDEDVREKYEVEHAPCFMFYKNDTRVDYIREGDMRAVRSALEKLTKHVRRINSPAEFDTVKTVHERLIVHFFSEWAIDCERVAETLENLASRKPENDDTAVKFARVDINECEALARDFRILTVPTFLILRNGIVVDQFVGAPTTGNEGGDDDDDDLHGFGDAIRLLEQNLGPNPRPIT</sequence>
<dbReference type="PANTHER" id="PTHR10438">
    <property type="entry name" value="THIOREDOXIN"/>
    <property type="match status" value="1"/>
</dbReference>
<dbReference type="InParanoid" id="A0A2R5FZS4"/>
<dbReference type="Proteomes" id="UP000241890">
    <property type="component" value="Unassembled WGS sequence"/>
</dbReference>
<organism evidence="2 3">
    <name type="scientific">Hondaea fermentalgiana</name>
    <dbReference type="NCBI Taxonomy" id="2315210"/>
    <lineage>
        <taxon>Eukaryota</taxon>
        <taxon>Sar</taxon>
        <taxon>Stramenopiles</taxon>
        <taxon>Bigyra</taxon>
        <taxon>Labyrinthulomycetes</taxon>
        <taxon>Thraustochytrida</taxon>
        <taxon>Thraustochytriidae</taxon>
        <taxon>Hondaea</taxon>
    </lineage>
</organism>
<reference evidence="2 3" key="1">
    <citation type="submission" date="2017-12" db="EMBL/GenBank/DDBJ databases">
        <title>Sequencing, de novo assembly and annotation of complete genome of a new Thraustochytrid species, strain FCC1311.</title>
        <authorList>
            <person name="Sedici K."/>
            <person name="Godart F."/>
            <person name="Aiese Cigliano R."/>
            <person name="Sanseverino W."/>
            <person name="Barakat M."/>
            <person name="Ortet P."/>
            <person name="Marechal E."/>
            <person name="Cagnac O."/>
            <person name="Amato A."/>
        </authorList>
    </citation>
    <scope>NUCLEOTIDE SEQUENCE [LARGE SCALE GENOMIC DNA]</scope>
</reference>
<dbReference type="Pfam" id="PF00085">
    <property type="entry name" value="Thioredoxin"/>
    <property type="match status" value="2"/>
</dbReference>
<dbReference type="InterPro" id="IPR013766">
    <property type="entry name" value="Thioredoxin_domain"/>
</dbReference>
<dbReference type="Gene3D" id="3.40.30.10">
    <property type="entry name" value="Glutaredoxin"/>
    <property type="match status" value="2"/>
</dbReference>
<evidence type="ECO:0000313" key="2">
    <source>
        <dbReference type="EMBL" id="GBG24262.1"/>
    </source>
</evidence>
<dbReference type="PANTHER" id="PTHR10438:SF468">
    <property type="entry name" value="THIOREDOXIN-1-RELATED"/>
    <property type="match status" value="1"/>
</dbReference>
<feature type="domain" description="Thioredoxin" evidence="1">
    <location>
        <begin position="94"/>
        <end position="236"/>
    </location>
</feature>
<proteinExistence type="predicted"/>
<protein>
    <submittedName>
        <fullName evidence="2">Thioredoxin, putative</fullName>
    </submittedName>
</protein>
<dbReference type="SUPFAM" id="SSF52833">
    <property type="entry name" value="Thioredoxin-like"/>
    <property type="match status" value="2"/>
</dbReference>
<dbReference type="InterPro" id="IPR050620">
    <property type="entry name" value="Thioredoxin_H-type-like"/>
</dbReference>
<evidence type="ECO:0000259" key="1">
    <source>
        <dbReference type="PROSITE" id="PS51352"/>
    </source>
</evidence>
<gene>
    <name evidence="2" type="ORF">FCC1311_004802</name>
</gene>
<accession>A0A2R5FZS4</accession>
<dbReference type="CDD" id="cd02947">
    <property type="entry name" value="TRX_family"/>
    <property type="match status" value="2"/>
</dbReference>
<keyword evidence="3" id="KW-1185">Reference proteome</keyword>
<dbReference type="EMBL" id="BEYU01000005">
    <property type="protein sequence ID" value="GBG24262.1"/>
    <property type="molecule type" value="Genomic_DNA"/>
</dbReference>
<name>A0A2R5FZS4_9STRA</name>
<dbReference type="InterPro" id="IPR036249">
    <property type="entry name" value="Thioredoxin-like_sf"/>
</dbReference>
<evidence type="ECO:0000313" key="3">
    <source>
        <dbReference type="Proteomes" id="UP000241890"/>
    </source>
</evidence>
<comment type="caution">
    <text evidence="2">The sequence shown here is derived from an EMBL/GenBank/DDBJ whole genome shotgun (WGS) entry which is preliminary data.</text>
</comment>
<dbReference type="OrthoDB" id="19690at2759"/>